<name>A0AAE1DRG6_9GAST</name>
<accession>A0AAE1DRG6</accession>
<dbReference type="EMBL" id="JAWDGP010002758">
    <property type="protein sequence ID" value="KAK3780164.1"/>
    <property type="molecule type" value="Genomic_DNA"/>
</dbReference>
<reference evidence="1" key="1">
    <citation type="journal article" date="2023" name="G3 (Bethesda)">
        <title>A reference genome for the long-term kleptoplast-retaining sea slug Elysia crispata morphotype clarki.</title>
        <authorList>
            <person name="Eastman K.E."/>
            <person name="Pendleton A.L."/>
            <person name="Shaikh M.A."/>
            <person name="Suttiyut T."/>
            <person name="Ogas R."/>
            <person name="Tomko P."/>
            <person name="Gavelis G."/>
            <person name="Widhalm J.R."/>
            <person name="Wisecaver J.H."/>
        </authorList>
    </citation>
    <scope>NUCLEOTIDE SEQUENCE</scope>
    <source>
        <strain evidence="1">ECLA1</strain>
    </source>
</reference>
<sequence length="229" mass="25697">MFLSAEWMLASCVSCDQFGSGVGQCRLCRTGASEVRYVYHDTPITKVDLSSGAHGQQAKSQLEKLQVWARSPTCRDSMRYRDVKFCFLWKNLISYWHISNKVSPVFPCTCLECRSNSVNENTGVPPPPRPGTSPLVREKMVIGDYLPLTKVFFDLTPLRERTVKAGAVYIKTYFSPCEPVDYGQSCIFSNREKNLQNVSSSHCHGHLSKSARGFKCSGYRVPFGAGSWL</sequence>
<keyword evidence="2" id="KW-1185">Reference proteome</keyword>
<comment type="caution">
    <text evidence="1">The sequence shown here is derived from an EMBL/GenBank/DDBJ whole genome shotgun (WGS) entry which is preliminary data.</text>
</comment>
<dbReference type="Proteomes" id="UP001283361">
    <property type="component" value="Unassembled WGS sequence"/>
</dbReference>
<gene>
    <name evidence="1" type="ORF">RRG08_051642</name>
</gene>
<evidence type="ECO:0000313" key="2">
    <source>
        <dbReference type="Proteomes" id="UP001283361"/>
    </source>
</evidence>
<organism evidence="1 2">
    <name type="scientific">Elysia crispata</name>
    <name type="common">lettuce slug</name>
    <dbReference type="NCBI Taxonomy" id="231223"/>
    <lineage>
        <taxon>Eukaryota</taxon>
        <taxon>Metazoa</taxon>
        <taxon>Spiralia</taxon>
        <taxon>Lophotrochozoa</taxon>
        <taxon>Mollusca</taxon>
        <taxon>Gastropoda</taxon>
        <taxon>Heterobranchia</taxon>
        <taxon>Euthyneura</taxon>
        <taxon>Panpulmonata</taxon>
        <taxon>Sacoglossa</taxon>
        <taxon>Placobranchoidea</taxon>
        <taxon>Plakobranchidae</taxon>
        <taxon>Elysia</taxon>
    </lineage>
</organism>
<evidence type="ECO:0000313" key="1">
    <source>
        <dbReference type="EMBL" id="KAK3780164.1"/>
    </source>
</evidence>
<dbReference type="AlphaFoldDB" id="A0AAE1DRG6"/>
<protein>
    <submittedName>
        <fullName evidence="1">Uncharacterized protein</fullName>
    </submittedName>
</protein>
<proteinExistence type="predicted"/>